<accession>A0A8H7E6W3</accession>
<dbReference type="Pfam" id="PF24883">
    <property type="entry name" value="NPHP3_N"/>
    <property type="match status" value="1"/>
</dbReference>
<evidence type="ECO:0000313" key="3">
    <source>
        <dbReference type="EMBL" id="KAF7510433.1"/>
    </source>
</evidence>
<keyword evidence="4" id="KW-1185">Reference proteome</keyword>
<protein>
    <recommendedName>
        <fullName evidence="2">Nephrocystin 3-like N-terminal domain-containing protein</fullName>
    </recommendedName>
</protein>
<dbReference type="EMBL" id="JAACFV010000030">
    <property type="protein sequence ID" value="KAF7510433.1"/>
    <property type="molecule type" value="Genomic_DNA"/>
</dbReference>
<organism evidence="3 4">
    <name type="scientific">Endocarpon pusillum</name>
    <dbReference type="NCBI Taxonomy" id="364733"/>
    <lineage>
        <taxon>Eukaryota</taxon>
        <taxon>Fungi</taxon>
        <taxon>Dikarya</taxon>
        <taxon>Ascomycota</taxon>
        <taxon>Pezizomycotina</taxon>
        <taxon>Eurotiomycetes</taxon>
        <taxon>Chaetothyriomycetidae</taxon>
        <taxon>Verrucariales</taxon>
        <taxon>Verrucariaceae</taxon>
        <taxon>Endocarpon</taxon>
    </lineage>
</organism>
<feature type="domain" description="Nephrocystin 3-like N-terminal" evidence="2">
    <location>
        <begin position="32"/>
        <end position="122"/>
    </location>
</feature>
<dbReference type="Gene3D" id="3.40.50.300">
    <property type="entry name" value="P-loop containing nucleotide triphosphate hydrolases"/>
    <property type="match status" value="1"/>
</dbReference>
<evidence type="ECO:0000256" key="1">
    <source>
        <dbReference type="ARBA" id="ARBA00022737"/>
    </source>
</evidence>
<evidence type="ECO:0000259" key="2">
    <source>
        <dbReference type="Pfam" id="PF24883"/>
    </source>
</evidence>
<sequence length="124" mass="14549">MRYKNEQERQCHQSFACIYEQYKDVNPGRVLGTCKWVLDHPQFQAWQRTGHNDLLWISADPGCGKSVLSKFLVDHEFQTADQITVCYFFFKDNELQDNLAIALRALLHQLFSHQPQLLHHAISM</sequence>
<dbReference type="PANTHER" id="PTHR10039:SF5">
    <property type="entry name" value="NACHT DOMAIN-CONTAINING PROTEIN"/>
    <property type="match status" value="1"/>
</dbReference>
<proteinExistence type="predicted"/>
<dbReference type="AlphaFoldDB" id="A0A8H7E6W3"/>
<evidence type="ECO:0000313" key="4">
    <source>
        <dbReference type="Proteomes" id="UP000606974"/>
    </source>
</evidence>
<dbReference type="InterPro" id="IPR056884">
    <property type="entry name" value="NPHP3-like_N"/>
</dbReference>
<gene>
    <name evidence="3" type="ORF">GJ744_006712</name>
</gene>
<reference evidence="3" key="1">
    <citation type="submission" date="2020-02" db="EMBL/GenBank/DDBJ databases">
        <authorList>
            <person name="Palmer J.M."/>
        </authorList>
    </citation>
    <scope>NUCLEOTIDE SEQUENCE</scope>
    <source>
        <strain evidence="3">EPUS1.4</strain>
        <tissue evidence="3">Thallus</tissue>
    </source>
</reference>
<comment type="caution">
    <text evidence="3">The sequence shown here is derived from an EMBL/GenBank/DDBJ whole genome shotgun (WGS) entry which is preliminary data.</text>
</comment>
<name>A0A8H7E6W3_9EURO</name>
<dbReference type="Proteomes" id="UP000606974">
    <property type="component" value="Unassembled WGS sequence"/>
</dbReference>
<dbReference type="InterPro" id="IPR027417">
    <property type="entry name" value="P-loop_NTPase"/>
</dbReference>
<keyword evidence="1" id="KW-0677">Repeat</keyword>
<dbReference type="OrthoDB" id="4369001at2759"/>
<dbReference type="PANTHER" id="PTHR10039">
    <property type="entry name" value="AMELOGENIN"/>
    <property type="match status" value="1"/>
</dbReference>